<dbReference type="EMBL" id="JANBUN010003954">
    <property type="protein sequence ID" value="KAJ2788849.1"/>
    <property type="molecule type" value="Genomic_DNA"/>
</dbReference>
<reference evidence="1" key="1">
    <citation type="submission" date="2022-07" db="EMBL/GenBank/DDBJ databases">
        <title>Phylogenomic reconstructions and comparative analyses of Kickxellomycotina fungi.</title>
        <authorList>
            <person name="Reynolds N.K."/>
            <person name="Stajich J.E."/>
            <person name="Barry K."/>
            <person name="Grigoriev I.V."/>
            <person name="Crous P."/>
            <person name="Smith M.E."/>
        </authorList>
    </citation>
    <scope>NUCLEOTIDE SEQUENCE</scope>
    <source>
        <strain evidence="1">BCRC 34780</strain>
    </source>
</reference>
<comment type="caution">
    <text evidence="1">The sequence shown here is derived from an EMBL/GenBank/DDBJ whole genome shotgun (WGS) entry which is preliminary data.</text>
</comment>
<keyword evidence="2" id="KW-1185">Reference proteome</keyword>
<proteinExistence type="predicted"/>
<organism evidence="1 2">
    <name type="scientific">Coemansia helicoidea</name>
    <dbReference type="NCBI Taxonomy" id="1286919"/>
    <lineage>
        <taxon>Eukaryota</taxon>
        <taxon>Fungi</taxon>
        <taxon>Fungi incertae sedis</taxon>
        <taxon>Zoopagomycota</taxon>
        <taxon>Kickxellomycotina</taxon>
        <taxon>Kickxellomycetes</taxon>
        <taxon>Kickxellales</taxon>
        <taxon>Kickxellaceae</taxon>
        <taxon>Coemansia</taxon>
    </lineage>
</organism>
<protein>
    <submittedName>
        <fullName evidence="1">Uncharacterized protein</fullName>
    </submittedName>
</protein>
<evidence type="ECO:0000313" key="2">
    <source>
        <dbReference type="Proteomes" id="UP001140087"/>
    </source>
</evidence>
<name>A0ACC1KEF5_9FUNG</name>
<evidence type="ECO:0000313" key="1">
    <source>
        <dbReference type="EMBL" id="KAJ2788849.1"/>
    </source>
</evidence>
<accession>A0ACC1KEF5</accession>
<dbReference type="Proteomes" id="UP001140087">
    <property type="component" value="Unassembled WGS sequence"/>
</dbReference>
<sequence>MAQTLCSDGMFVVLPRVGGAEASLEDALCDFHLAVQWVFENADNFGGDPQRVHLLGYGAGAHLCAMYSLVVPLKTWYAQADRISPGAQLLGSRAADQRLRQWVRRVRRVQRPVAGLVLVSGVFDIAAQRRYETERCIENLSATSRAFGDQRELDEAWSPTAIVRQLRRRSAYIPPELFAANVLLIHGKRDSTFVLQQSQRLFRELCEIDVPEVNMKIYANLRRVDPSIALLAPASALAQSLLEDIRSS</sequence>
<feature type="non-terminal residue" evidence="1">
    <location>
        <position position="248"/>
    </location>
</feature>
<gene>
    <name evidence="1" type="ORF">H4R21_006897</name>
</gene>